<organism evidence="1 2">
    <name type="scientific">Schistosoma mansoni</name>
    <name type="common">Blood fluke</name>
    <dbReference type="NCBI Taxonomy" id="6183"/>
    <lineage>
        <taxon>Eukaryota</taxon>
        <taxon>Metazoa</taxon>
        <taxon>Spiralia</taxon>
        <taxon>Lophotrochozoa</taxon>
        <taxon>Platyhelminthes</taxon>
        <taxon>Trematoda</taxon>
        <taxon>Digenea</taxon>
        <taxon>Strigeidida</taxon>
        <taxon>Schistosomatoidea</taxon>
        <taxon>Schistosomatidae</taxon>
        <taxon>Schistosoma</taxon>
    </lineage>
</organism>
<evidence type="ECO:0000313" key="2">
    <source>
        <dbReference type="WBParaSite" id="Smp_327050.1"/>
    </source>
</evidence>
<dbReference type="Proteomes" id="UP000008854">
    <property type="component" value="Unassembled WGS sequence"/>
</dbReference>
<keyword evidence="1" id="KW-1185">Reference proteome</keyword>
<sequence>MVTMYLFNKPTRTFTMLSSHWKAYSNVSDEFTLPYSYKCYDACSSNENSAELTYNIMVF</sequence>
<dbReference type="AlphaFoldDB" id="A0A5K4F6T4"/>
<name>A0A5K4F6T4_SCHMA</name>
<protein>
    <submittedName>
        <fullName evidence="2">Uncharacterized protein</fullName>
    </submittedName>
</protein>
<evidence type="ECO:0000313" key="1">
    <source>
        <dbReference type="Proteomes" id="UP000008854"/>
    </source>
</evidence>
<reference evidence="2" key="2">
    <citation type="submission" date="2019-11" db="UniProtKB">
        <authorList>
            <consortium name="WormBaseParasite"/>
        </authorList>
    </citation>
    <scope>IDENTIFICATION</scope>
    <source>
        <strain evidence="2">Puerto Rican</strain>
    </source>
</reference>
<accession>A0A5K4F6T4</accession>
<dbReference type="WBParaSite" id="Smp_327050.1">
    <property type="protein sequence ID" value="Smp_327050.1"/>
    <property type="gene ID" value="Smp_327050"/>
</dbReference>
<dbReference type="InParanoid" id="A0A5K4F6T4"/>
<reference evidence="1" key="1">
    <citation type="journal article" date="2012" name="PLoS Negl. Trop. Dis.">
        <title>A systematically improved high quality genome and transcriptome of the human blood fluke Schistosoma mansoni.</title>
        <authorList>
            <person name="Protasio A.V."/>
            <person name="Tsai I.J."/>
            <person name="Babbage A."/>
            <person name="Nichol S."/>
            <person name="Hunt M."/>
            <person name="Aslett M.A."/>
            <person name="De Silva N."/>
            <person name="Velarde G.S."/>
            <person name="Anderson T.J."/>
            <person name="Clark R.C."/>
            <person name="Davidson C."/>
            <person name="Dillon G.P."/>
            <person name="Holroyd N.E."/>
            <person name="LoVerde P.T."/>
            <person name="Lloyd C."/>
            <person name="McQuillan J."/>
            <person name="Oliveira G."/>
            <person name="Otto T.D."/>
            <person name="Parker-Manuel S.J."/>
            <person name="Quail M.A."/>
            <person name="Wilson R.A."/>
            <person name="Zerlotini A."/>
            <person name="Dunne D.W."/>
            <person name="Berriman M."/>
        </authorList>
    </citation>
    <scope>NUCLEOTIDE SEQUENCE [LARGE SCALE GENOMIC DNA]</scope>
    <source>
        <strain evidence="1">Puerto Rican</strain>
    </source>
</reference>
<proteinExistence type="predicted"/>